<dbReference type="CDD" id="cd22191">
    <property type="entry name" value="DPBB_RlpA_EXP_N-like"/>
    <property type="match status" value="1"/>
</dbReference>
<dbReference type="KEGG" id="ure:UREG_06024"/>
<dbReference type="HOGENOM" id="CLU_047639_1_2_1"/>
<evidence type="ECO:0000313" key="2">
    <source>
        <dbReference type="EMBL" id="EEP81182.1"/>
    </source>
</evidence>
<evidence type="ECO:0000256" key="1">
    <source>
        <dbReference type="SAM" id="Phobius"/>
    </source>
</evidence>
<gene>
    <name evidence="2" type="ORF">UREG_06024</name>
</gene>
<dbReference type="VEuPathDB" id="FungiDB:UREG_06024"/>
<dbReference type="EMBL" id="CH476617">
    <property type="protein sequence ID" value="EEP81182.1"/>
    <property type="molecule type" value="Genomic_DNA"/>
</dbReference>
<proteinExistence type="predicted"/>
<dbReference type="OrthoDB" id="623670at2759"/>
<dbReference type="eggNOG" id="ENOG502S6X4">
    <property type="taxonomic scope" value="Eukaryota"/>
</dbReference>
<dbReference type="Proteomes" id="UP000002058">
    <property type="component" value="Unassembled WGS sequence"/>
</dbReference>
<sequence length="221" mass="23696">MASLPVSPVSSLSPTHSLPSVKDLEAGYVTRTKVVMKDEGVQVTMTELSQAPRRKPLPQSAFGSIEHQENAAWSTKKYPFSAFSVAMLTEKLKFGGNKKKQRMFILGVIAAIVLLALVIGLSVGLTLRKKTSNLPLPLNNGGPYSGDLTYYEPGLGSCGITSSSSENICAVSRILYDAASTGSNPNENPLCGLKLRLKRGDKSVDVTVVDRYKAPVNVPQN</sequence>
<dbReference type="Gene3D" id="2.40.40.10">
    <property type="entry name" value="RlpA-like domain"/>
    <property type="match status" value="1"/>
</dbReference>
<evidence type="ECO:0000313" key="3">
    <source>
        <dbReference type="Proteomes" id="UP000002058"/>
    </source>
</evidence>
<dbReference type="RefSeq" id="XP_002585335.1">
    <property type="nucleotide sequence ID" value="XM_002585289.1"/>
</dbReference>
<name>C4JU85_UNCRE</name>
<protein>
    <recommendedName>
        <fullName evidence="4">RlpA-like protein double-psi beta-barrel domain-containing protein</fullName>
    </recommendedName>
</protein>
<reference evidence="3" key="1">
    <citation type="journal article" date="2009" name="Genome Res.">
        <title>Comparative genomic analyses of the human fungal pathogens Coccidioides and their relatives.</title>
        <authorList>
            <person name="Sharpton T.J."/>
            <person name="Stajich J.E."/>
            <person name="Rounsley S.D."/>
            <person name="Gardner M.J."/>
            <person name="Wortman J.R."/>
            <person name="Jordar V.S."/>
            <person name="Maiti R."/>
            <person name="Kodira C.D."/>
            <person name="Neafsey D.E."/>
            <person name="Zeng Q."/>
            <person name="Hung C.-Y."/>
            <person name="McMahan C."/>
            <person name="Muszewska A."/>
            <person name="Grynberg M."/>
            <person name="Mandel M.A."/>
            <person name="Kellner E.M."/>
            <person name="Barker B.M."/>
            <person name="Galgiani J.N."/>
            <person name="Orbach M.J."/>
            <person name="Kirkland T.N."/>
            <person name="Cole G.T."/>
            <person name="Henn M.R."/>
            <person name="Birren B.W."/>
            <person name="Taylor J.W."/>
        </authorList>
    </citation>
    <scope>NUCLEOTIDE SEQUENCE [LARGE SCALE GENOMIC DNA]</scope>
    <source>
        <strain evidence="3">UAMH 1704</strain>
    </source>
</reference>
<keyword evidence="1" id="KW-0472">Membrane</keyword>
<organism evidence="2 3">
    <name type="scientific">Uncinocarpus reesii (strain UAMH 1704)</name>
    <dbReference type="NCBI Taxonomy" id="336963"/>
    <lineage>
        <taxon>Eukaryota</taxon>
        <taxon>Fungi</taxon>
        <taxon>Dikarya</taxon>
        <taxon>Ascomycota</taxon>
        <taxon>Pezizomycotina</taxon>
        <taxon>Eurotiomycetes</taxon>
        <taxon>Eurotiomycetidae</taxon>
        <taxon>Onygenales</taxon>
        <taxon>Onygenaceae</taxon>
        <taxon>Uncinocarpus</taxon>
    </lineage>
</organism>
<dbReference type="GeneID" id="8438930"/>
<evidence type="ECO:0008006" key="4">
    <source>
        <dbReference type="Google" id="ProtNLM"/>
    </source>
</evidence>
<keyword evidence="3" id="KW-1185">Reference proteome</keyword>
<keyword evidence="1" id="KW-0812">Transmembrane</keyword>
<keyword evidence="1" id="KW-1133">Transmembrane helix</keyword>
<dbReference type="STRING" id="336963.C4JU85"/>
<accession>C4JU85</accession>
<dbReference type="SUPFAM" id="SSF50685">
    <property type="entry name" value="Barwin-like endoglucanases"/>
    <property type="match status" value="1"/>
</dbReference>
<dbReference type="AlphaFoldDB" id="C4JU85"/>
<dbReference type="OMA" id="WAWLEKA"/>
<dbReference type="InParanoid" id="C4JU85"/>
<feature type="transmembrane region" description="Helical" evidence="1">
    <location>
        <begin position="103"/>
        <end position="127"/>
    </location>
</feature>
<dbReference type="InterPro" id="IPR036908">
    <property type="entry name" value="RlpA-like_sf"/>
</dbReference>